<dbReference type="Pfam" id="PF07732">
    <property type="entry name" value="Cu-oxidase_3"/>
    <property type="match status" value="1"/>
</dbReference>
<keyword evidence="3" id="KW-1133">Transmembrane helix</keyword>
<dbReference type="AlphaFoldDB" id="A0A841SSK1"/>
<keyword evidence="2" id="KW-0560">Oxidoreductase</keyword>
<dbReference type="Gene3D" id="2.60.40.420">
    <property type="entry name" value="Cupredoxins - blue copper proteins"/>
    <property type="match status" value="2"/>
</dbReference>
<dbReference type="EMBL" id="JACJVQ010000003">
    <property type="protein sequence ID" value="MBB6633035.1"/>
    <property type="molecule type" value="Genomic_DNA"/>
</dbReference>
<evidence type="ECO:0000313" key="8">
    <source>
        <dbReference type="Proteomes" id="UP000535838"/>
    </source>
</evidence>
<dbReference type="Pfam" id="PF07731">
    <property type="entry name" value="Cu-oxidase_2"/>
    <property type="match status" value="1"/>
</dbReference>
<dbReference type="InterPro" id="IPR008972">
    <property type="entry name" value="Cupredoxin"/>
</dbReference>
<evidence type="ECO:0000259" key="4">
    <source>
        <dbReference type="Pfam" id="PF00394"/>
    </source>
</evidence>
<dbReference type="PANTHER" id="PTHR11709">
    <property type="entry name" value="MULTI-COPPER OXIDASE"/>
    <property type="match status" value="1"/>
</dbReference>
<sequence length="495" mass="53557">MAKSLGKKSKKKLFLWGIPALLVGLALVLVAVYFWQIRLQKPVEVNMAHHHHEMSADMASMPDHSHASSSAIACEAIVEEDTDAPVKTYELVAARTVLSLGNGKTKAARTFNGTSPGPELRVTEGDKVVVTLKNKDIEDGVTLHWHGINVPCSQDGVAGVSQDAVAPGEQFTYTFVADEPGTYWYHSHQMSSIQARMGLLGSIVVLPKSAGAETEIMDVNAIYQELDSTPLLNGSAEGLTLDGHPGDLVRLRLTNAGNGTLRFRVDGASFQVAAMDGHELNEPGPLRDVEVPVGAGQRYDLLFRIPDSHKVVVRSDSLKNLPITIGEGAVPPESGGKERFSFVDYGSPLAEGQDRKPAADRGFELKLGQSLFVNTINGRSFHEIPPMNVKEGETVRIAIVNEGGGDHPFHIHGHTFRVWSKNGVPLTGSPVYLDTLLTTKGDRFEVTLTADNPGLWMAHCHNLEHASMGMSMMLNYEGITTSYTVGTRSGNLPDL</sequence>
<evidence type="ECO:0000256" key="1">
    <source>
        <dbReference type="ARBA" id="ARBA00022723"/>
    </source>
</evidence>
<feature type="domain" description="Plastocyanin-like" evidence="6">
    <location>
        <begin position="101"/>
        <end position="208"/>
    </location>
</feature>
<protein>
    <submittedName>
        <fullName evidence="7">Multicopper oxidase family protein</fullName>
    </submittedName>
</protein>
<dbReference type="PROSITE" id="PS00080">
    <property type="entry name" value="MULTICOPPER_OXIDASE2"/>
    <property type="match status" value="1"/>
</dbReference>
<dbReference type="InterPro" id="IPR011707">
    <property type="entry name" value="Cu-oxidase-like_N"/>
</dbReference>
<evidence type="ECO:0000313" key="7">
    <source>
        <dbReference type="EMBL" id="MBB6633035.1"/>
    </source>
</evidence>
<gene>
    <name evidence="7" type="ORF">H7B67_02775</name>
</gene>
<dbReference type="SUPFAM" id="SSF49503">
    <property type="entry name" value="Cupredoxins"/>
    <property type="match status" value="3"/>
</dbReference>
<dbReference type="Proteomes" id="UP000535838">
    <property type="component" value="Unassembled WGS sequence"/>
</dbReference>
<dbReference type="GO" id="GO:0005507">
    <property type="term" value="F:copper ion binding"/>
    <property type="evidence" value="ECO:0007669"/>
    <property type="project" value="InterPro"/>
</dbReference>
<evidence type="ECO:0000259" key="6">
    <source>
        <dbReference type="Pfam" id="PF07732"/>
    </source>
</evidence>
<dbReference type="Pfam" id="PF00394">
    <property type="entry name" value="Cu-oxidase"/>
    <property type="match status" value="1"/>
</dbReference>
<dbReference type="InterPro" id="IPR001117">
    <property type="entry name" value="Cu-oxidase_2nd"/>
</dbReference>
<feature type="domain" description="Plastocyanin-like" evidence="5">
    <location>
        <begin position="374"/>
        <end position="475"/>
    </location>
</feature>
<feature type="domain" description="Plastocyanin-like" evidence="4">
    <location>
        <begin position="234"/>
        <end position="305"/>
    </location>
</feature>
<accession>A0A841SSK1</accession>
<feature type="transmembrane region" description="Helical" evidence="3">
    <location>
        <begin position="13"/>
        <end position="35"/>
    </location>
</feature>
<keyword evidence="3" id="KW-0812">Transmembrane</keyword>
<evidence type="ECO:0000259" key="5">
    <source>
        <dbReference type="Pfam" id="PF07731"/>
    </source>
</evidence>
<reference evidence="7 8" key="1">
    <citation type="submission" date="2020-08" db="EMBL/GenBank/DDBJ databases">
        <title>Cohnella phylogeny.</title>
        <authorList>
            <person name="Dunlap C."/>
        </authorList>
    </citation>
    <scope>NUCLEOTIDE SEQUENCE [LARGE SCALE GENOMIC DNA]</scope>
    <source>
        <strain evidence="7 8">DSM 25241</strain>
    </source>
</reference>
<keyword evidence="3" id="KW-0472">Membrane</keyword>
<evidence type="ECO:0000256" key="2">
    <source>
        <dbReference type="ARBA" id="ARBA00023002"/>
    </source>
</evidence>
<name>A0A841SSK1_9BACL</name>
<keyword evidence="1" id="KW-0479">Metal-binding</keyword>
<keyword evidence="8" id="KW-1185">Reference proteome</keyword>
<dbReference type="InterPro" id="IPR045087">
    <property type="entry name" value="Cu-oxidase_fam"/>
</dbReference>
<comment type="caution">
    <text evidence="7">The sequence shown here is derived from an EMBL/GenBank/DDBJ whole genome shotgun (WGS) entry which is preliminary data.</text>
</comment>
<dbReference type="RefSeq" id="WP_185118274.1">
    <property type="nucleotide sequence ID" value="NZ_JACJVQ010000003.1"/>
</dbReference>
<dbReference type="InterPro" id="IPR011706">
    <property type="entry name" value="Cu-oxidase_C"/>
</dbReference>
<dbReference type="InterPro" id="IPR002355">
    <property type="entry name" value="Cu_oxidase_Cu_BS"/>
</dbReference>
<evidence type="ECO:0000256" key="3">
    <source>
        <dbReference type="SAM" id="Phobius"/>
    </source>
</evidence>
<dbReference type="GO" id="GO:0016491">
    <property type="term" value="F:oxidoreductase activity"/>
    <property type="evidence" value="ECO:0007669"/>
    <property type="project" value="UniProtKB-KW"/>
</dbReference>
<organism evidence="7 8">
    <name type="scientific">Cohnella thailandensis</name>
    <dbReference type="NCBI Taxonomy" id="557557"/>
    <lineage>
        <taxon>Bacteria</taxon>
        <taxon>Bacillati</taxon>
        <taxon>Bacillota</taxon>
        <taxon>Bacilli</taxon>
        <taxon>Bacillales</taxon>
        <taxon>Paenibacillaceae</taxon>
        <taxon>Cohnella</taxon>
    </lineage>
</organism>
<dbReference type="CDD" id="cd04202">
    <property type="entry name" value="CuRO_D2_2dMcoN_like"/>
    <property type="match status" value="1"/>
</dbReference>
<proteinExistence type="predicted"/>